<dbReference type="InterPro" id="IPR000795">
    <property type="entry name" value="T_Tr_GTP-bd_dom"/>
</dbReference>
<dbReference type="CDD" id="cd16266">
    <property type="entry name" value="IF2_aeIF5B_IV"/>
    <property type="match status" value="1"/>
</dbReference>
<feature type="binding site" evidence="8">
    <location>
        <begin position="12"/>
        <end position="19"/>
    </location>
    <ligand>
        <name>GTP</name>
        <dbReference type="ChEBI" id="CHEBI:37565"/>
    </ligand>
</feature>
<dbReference type="PROSITE" id="PS51722">
    <property type="entry name" value="G_TR_2"/>
    <property type="match status" value="1"/>
</dbReference>
<dbReference type="PANTHER" id="PTHR43381:SF4">
    <property type="entry name" value="EUKARYOTIC TRANSLATION INITIATION FACTOR 5B"/>
    <property type="match status" value="1"/>
</dbReference>
<dbReference type="Proteomes" id="UP000273278">
    <property type="component" value="Chromosome"/>
</dbReference>
<dbReference type="CDD" id="cd01887">
    <property type="entry name" value="IF2_eIF5B"/>
    <property type="match status" value="1"/>
</dbReference>
<comment type="function">
    <text evidence="7 8 9">Function in general translation initiation by promoting the binding of the formylmethionine-tRNA to ribosomes. Seems to function along with eIF-2.</text>
</comment>
<dbReference type="InterPro" id="IPR005225">
    <property type="entry name" value="Small_GTP-bd"/>
</dbReference>
<evidence type="ECO:0000256" key="2">
    <source>
        <dbReference type="ARBA" id="ARBA00020166"/>
    </source>
</evidence>
<evidence type="ECO:0000256" key="7">
    <source>
        <dbReference type="ARBA" id="ARBA00024852"/>
    </source>
</evidence>
<evidence type="ECO:0000256" key="1">
    <source>
        <dbReference type="ARBA" id="ARBA00007733"/>
    </source>
</evidence>
<dbReference type="RefSeq" id="WP_015504014.1">
    <property type="nucleotide sequence ID" value="NZ_CAYARP010000056.1"/>
</dbReference>
<dbReference type="InterPro" id="IPR015760">
    <property type="entry name" value="TIF_IF2"/>
</dbReference>
<dbReference type="InterPro" id="IPR027417">
    <property type="entry name" value="P-loop_NTPase"/>
</dbReference>
<reference evidence="11 12" key="1">
    <citation type="submission" date="2016-10" db="EMBL/GenBank/DDBJ databases">
        <title>Complete genome of the TMA-utilizing, human hosted archaeon Methanomethylophilus alvus Gen. nov, sp. nov., strain Mx-05, derived from a pure culture.</title>
        <authorList>
            <person name="Brugere J.-F."/>
            <person name="Ben Hania W."/>
            <person name="Chaudhary P.P."/>
            <person name="Gaci N."/>
            <person name="Borrel G."/>
            <person name="Cao Van Tuat L."/>
            <person name="Fardeau M.-L."/>
            <person name="Harris H.M.B."/>
            <person name="O'Toole P.W."/>
            <person name="Ollivier B."/>
        </authorList>
    </citation>
    <scope>NUCLEOTIDE SEQUENCE [LARGE SCALE GENOMIC DNA]</scope>
    <source>
        <strain evidence="11 12">Mx-05</strain>
    </source>
</reference>
<evidence type="ECO:0000256" key="9">
    <source>
        <dbReference type="RuleBase" id="RU000644"/>
    </source>
</evidence>
<evidence type="ECO:0000313" key="12">
    <source>
        <dbReference type="Proteomes" id="UP000273278"/>
    </source>
</evidence>
<organism evidence="11 12">
    <name type="scientific">Methanomethylophilus alvi</name>
    <dbReference type="NCBI Taxonomy" id="1291540"/>
    <lineage>
        <taxon>Archaea</taxon>
        <taxon>Methanobacteriati</taxon>
        <taxon>Thermoplasmatota</taxon>
        <taxon>Thermoplasmata</taxon>
        <taxon>Methanomassiliicoccales</taxon>
        <taxon>Methanomethylophilaceae</taxon>
        <taxon>Methanomethylophilus</taxon>
    </lineage>
</organism>
<dbReference type="SUPFAM" id="SSF50447">
    <property type="entry name" value="Translation proteins"/>
    <property type="match status" value="1"/>
</dbReference>
<dbReference type="Pfam" id="PF14578">
    <property type="entry name" value="GTP_EFTU_D4"/>
    <property type="match status" value="1"/>
</dbReference>
<dbReference type="HAMAP" id="MF_00100_A">
    <property type="entry name" value="IF_2_A"/>
    <property type="match status" value="1"/>
</dbReference>
<dbReference type="Pfam" id="PF11987">
    <property type="entry name" value="IF-2"/>
    <property type="match status" value="1"/>
</dbReference>
<keyword evidence="4 8" id="KW-0547">Nucleotide-binding</keyword>
<dbReference type="PANTHER" id="PTHR43381">
    <property type="entry name" value="TRANSLATION INITIATION FACTOR IF-2-RELATED"/>
    <property type="match status" value="1"/>
</dbReference>
<keyword evidence="5 8" id="KW-0648">Protein biosynthesis</keyword>
<dbReference type="CDD" id="cd03703">
    <property type="entry name" value="aeIF5B_II"/>
    <property type="match status" value="1"/>
</dbReference>
<evidence type="ECO:0000256" key="4">
    <source>
        <dbReference type="ARBA" id="ARBA00022741"/>
    </source>
</evidence>
<evidence type="ECO:0000256" key="5">
    <source>
        <dbReference type="ARBA" id="ARBA00022917"/>
    </source>
</evidence>
<feature type="domain" description="Tr-type G" evidence="10">
    <location>
        <begin position="3"/>
        <end position="219"/>
    </location>
</feature>
<dbReference type="NCBIfam" id="NF003078">
    <property type="entry name" value="PRK04004.1"/>
    <property type="match status" value="1"/>
</dbReference>
<sequence length="582" mass="63716">MAIRQPVVSVLGHVDHGKTKLLDRIRGTAVGDREAGAITQHIGATEVPIGRIYEMCGSIIGSKKFTVPGLLFIDTPGHQAFTSLRARGGSLADLAVLVIDIREGLMPQTIESIHILRQYKTPFVIALNKVDTIEGWNSTADRPFVLSEKDQQAHTKEVFEQHMYEIISQLSGNGVFADRYDRIDDFTKAVALIPISAKTGEGVPDLMLMLIGLAQRFLETRLTKEEGPGKGTVLEVKEVKGLGQTLDMILYSGTLKTGATVAIGTRGAPLVTRIKAILKPKPLDEIRDPRDRFDNVKELHAAAGVKIAVQDATGVIAGAPIRVVKNAKDPSIQEITEETSIKIETEEKGITIKADAIGSLEALAYEAKAAGIPIRKYGIGEITRRDVLESSYGNDTHHVILGFNVSTSKDAEAEIATHSIKVMTNNIVYALIDDYKLWLDESTRQNESDKRVEFAFPAKITILPDHIFRVNKPAVVGVRVLAGRIRVGENLIDREGKDCGTIKSVRDDDGNVLKEGVQGDEVSVAIEGVTVGRQINENDVLYVDMIESGYKEVQKVELTDDEKLALSDTVAIKRRTEPFWGM</sequence>
<dbReference type="Gene3D" id="3.40.50.300">
    <property type="entry name" value="P-loop containing nucleotide triphosphate hydrolases"/>
    <property type="match status" value="1"/>
</dbReference>
<dbReference type="SUPFAM" id="SSF52156">
    <property type="entry name" value="Initiation factor IF2/eIF5b, domain 3"/>
    <property type="match status" value="1"/>
</dbReference>
<evidence type="ECO:0000256" key="8">
    <source>
        <dbReference type="HAMAP-Rule" id="MF_00100"/>
    </source>
</evidence>
<feature type="binding site" evidence="8">
    <location>
        <begin position="74"/>
        <end position="78"/>
    </location>
    <ligand>
        <name>GTP</name>
        <dbReference type="ChEBI" id="CHEBI:37565"/>
    </ligand>
</feature>
<dbReference type="InterPro" id="IPR004544">
    <property type="entry name" value="TF_aIF-2_arc"/>
</dbReference>
<gene>
    <name evidence="8" type="primary">infB</name>
    <name evidence="11" type="ORF">BKD89_00520</name>
</gene>
<dbReference type="GO" id="GO:0003924">
    <property type="term" value="F:GTPase activity"/>
    <property type="evidence" value="ECO:0007669"/>
    <property type="project" value="UniProtKB-UniRule"/>
</dbReference>
<dbReference type="GO" id="GO:0003743">
    <property type="term" value="F:translation initiation factor activity"/>
    <property type="evidence" value="ECO:0007669"/>
    <property type="project" value="UniProtKB-UniRule"/>
</dbReference>
<protein>
    <recommendedName>
        <fullName evidence="2 8">Probable translation initiation factor IF-2</fullName>
    </recommendedName>
</protein>
<evidence type="ECO:0000313" key="11">
    <source>
        <dbReference type="EMBL" id="AYQ54305.1"/>
    </source>
</evidence>
<dbReference type="AlphaFoldDB" id="A0A3G3IET4"/>
<name>A0A3G3IET4_9ARCH</name>
<dbReference type="SUPFAM" id="SSF52540">
    <property type="entry name" value="P-loop containing nucleoside triphosphate hydrolases"/>
    <property type="match status" value="1"/>
</dbReference>
<dbReference type="PRINTS" id="PR00315">
    <property type="entry name" value="ELONGATNFCT"/>
</dbReference>
<dbReference type="Pfam" id="PF00009">
    <property type="entry name" value="GTP_EFTU"/>
    <property type="match status" value="1"/>
</dbReference>
<dbReference type="InterPro" id="IPR029459">
    <property type="entry name" value="EFTU-type"/>
</dbReference>
<dbReference type="InterPro" id="IPR036925">
    <property type="entry name" value="TIF_IF2_dom3_sf"/>
</dbReference>
<dbReference type="InterPro" id="IPR023115">
    <property type="entry name" value="TIF_IF2_dom3"/>
</dbReference>
<evidence type="ECO:0000259" key="10">
    <source>
        <dbReference type="PROSITE" id="PS51722"/>
    </source>
</evidence>
<keyword evidence="6 8" id="KW-0342">GTP-binding</keyword>
<dbReference type="GO" id="GO:0005737">
    <property type="term" value="C:cytoplasm"/>
    <property type="evidence" value="ECO:0007669"/>
    <property type="project" value="TreeGrafter"/>
</dbReference>
<evidence type="ECO:0000256" key="6">
    <source>
        <dbReference type="ARBA" id="ARBA00023134"/>
    </source>
</evidence>
<comment type="similarity">
    <text evidence="1 8 9">Belongs to the TRAFAC class translation factor GTPase superfamily. Classic translation factor GTPase family. IF-2 subfamily.</text>
</comment>
<proteinExistence type="inferred from homology"/>
<keyword evidence="3 8" id="KW-0396">Initiation factor</keyword>
<dbReference type="InterPro" id="IPR009000">
    <property type="entry name" value="Transl_B-barrel_sf"/>
</dbReference>
<dbReference type="GeneID" id="41320908"/>
<dbReference type="OMA" id="FRQSKPA"/>
<dbReference type="Gene3D" id="3.40.50.10050">
    <property type="entry name" value="Translation initiation factor IF- 2, domain 3"/>
    <property type="match status" value="1"/>
</dbReference>
<dbReference type="NCBIfam" id="TIGR00491">
    <property type="entry name" value="aIF-2"/>
    <property type="match status" value="1"/>
</dbReference>
<dbReference type="EMBL" id="CP017686">
    <property type="protein sequence ID" value="AYQ54305.1"/>
    <property type="molecule type" value="Genomic_DNA"/>
</dbReference>
<dbReference type="NCBIfam" id="TIGR00231">
    <property type="entry name" value="small_GTP"/>
    <property type="match status" value="1"/>
</dbReference>
<dbReference type="Gene3D" id="2.40.30.10">
    <property type="entry name" value="Translation factors"/>
    <property type="match status" value="2"/>
</dbReference>
<dbReference type="FunFam" id="3.40.50.300:FF:000112">
    <property type="entry name" value="Eukaryotic translation initiation factor 5B"/>
    <property type="match status" value="1"/>
</dbReference>
<accession>A0A3G3IET4</accession>
<feature type="binding site" evidence="8">
    <location>
        <begin position="128"/>
        <end position="131"/>
    </location>
    <ligand>
        <name>GTP</name>
        <dbReference type="ChEBI" id="CHEBI:37565"/>
    </ligand>
</feature>
<evidence type="ECO:0000256" key="3">
    <source>
        <dbReference type="ARBA" id="ARBA00022540"/>
    </source>
</evidence>
<dbReference type="GO" id="GO:0005525">
    <property type="term" value="F:GTP binding"/>
    <property type="evidence" value="ECO:0007669"/>
    <property type="project" value="UniProtKB-KW"/>
</dbReference>